<dbReference type="InterPro" id="IPR009048">
    <property type="entry name" value="A-macroglobulin_rcpt-bd"/>
</dbReference>
<dbReference type="Pfam" id="PF07677">
    <property type="entry name" value="A2M_recep"/>
    <property type="match status" value="1"/>
</dbReference>
<dbReference type="SMART" id="SM01359">
    <property type="entry name" value="A2M_N_2"/>
    <property type="match status" value="1"/>
</dbReference>
<dbReference type="InterPro" id="IPR013783">
    <property type="entry name" value="Ig-like_fold"/>
</dbReference>
<dbReference type="SUPFAM" id="SSF48239">
    <property type="entry name" value="Terpenoid cyclases/Protein prenyltransferases"/>
    <property type="match status" value="1"/>
</dbReference>
<sequence length="1690" mass="191717">MISNKASITVIGVGKPIWFGVLCFALFHLATAQLFGEPNTQQPPPPFWQNEIRQDNNNNRRPFPNGIPPEEDIYRLNNKTVRHFYPLNLVQGQQVYSNNSGQIGFIIIAPSIIQPSSIFKAVVTINDLSEAPRLATLLNYNQFVDVRLALFRNGADIQGSNKLISPGSSDALQILVPDQLPQAEYKIRIEGNHPQTTGGTLFASESPLIFSEKFLSILIQTNRYVFSGGQKVLFRIILLRRDLLPYEDPVDIYILDSRGLIMRRWPSRFSNNGVVDMEYELPPFTALGKWTIRVVANSQTQNKHILLEKYFQPLHEVFVTMDPFILSTEESFTVSIGSFYGSEKTVRGNTTVRMYGSYWGKNPRRKDWQLITAREFFLVGEEELTFVMQEVTQVMGDPTNVAIRVEADVTEYFIDETRFGYAESRIIRETIQVKFMGNAPSVFKPGLPFHFAVAISTMDLEKVSEERLGTSVFRIRSEAYLTSGQRIDLGTLVLNPTELEPNDDDYNEVANSREYEEKEIKDVILKHQVRRYLEEAMVEMDLHLPKTAARLMVRAEYSDESGAVALGELSAVSAYSPSQKFLKVVLKTADPISVGQFVVLHLYANFAINHFHFLVVAKGMIVSHGTERLDTYWSLPKSFTVVVGQEMSPGFRVFVYCGTRRGEVVTDSIFIPLQKLYRHEAQLEINQAKDRSKDTLEFRFVGAPAAYFGSSVQRGVRHLMQAGNELTPAYVLNTLHSLEPWNKSLSRLVRRQRSGESPDEVHYLQSSGYALDSYTSLLQSSLIMFSDGFVPRASFLTSGDECQEERCLTVQGCFRFIEKCDGIKHCADSTDELDCDFIDEEDIHQFRVTRISRFADFYDPSDGDWAWTRENIAHGGDYILTRDTPGVTDSWYLSGFAVSKQFGFALIDSPIEYETLRPFLMVCDAPSSIRRGEHVGIIVMLYNKTPKEMLVMISMAGSDDYQFVHVGKDGLMNFDDKHPRFSSGEHQHLVWMGPETETELRFPVRPTIDQGTMSVEITATTQIRSQTATMDIDVLADGVQIGKHTSLLLDLRSRAFMLKYMNIFVEELPEIPYDIIKKYVHGSPAGHVIVSGDVIGPTASLLPVSMESLIGKEGKGTADRIFDLASNTWTLHYLRLTNQLDSSVAKTTFQAMNKHFAQVMKRFNANVGWFKTWNLSKPCVWLTSWALQVFAHANFQDWENEFFVEQKIFSKALRWLLKYQNDDGSFSETRWYIDRPLNKRMGYMRNMNMTSSNVTLTAHLVITMSQVMRNLDGQLRVEASIGKSKALHFLERQLADMVDPYHIAITAYALTVGDSTEKEFAFSKMHAVRRERAELVYWSPGEVPTNGIVYENQRPFLEAKNNEYWDAIAVEGTSYALLVYLTRDGISPIADSIVTWLNTMRLTDGAFISTVDTVVAFQALTEYANRARMREITDMTVYIEISSQQESEPPDPVKFAPDSVTATHVIDMDMVWGHVNIEGRGAGQAVVQLDLTYGIDWEPFKDTGPVDPFDLKIQEHFGGRNKSILTIEACFRWILLEESEISGAAVLEVEIPSGYGLLQSDALRLVASGVHSTLKDSVVSPGKTSWFFEYIPPYWTCFNHTVFRWYPVANLTTHRQATIYESYAPERFINTIYNDTSMRLLDICHVCGSFQCPYCPFYNVASELKRLSFATAVLNFVVLRYLHSIVIGAG</sequence>
<dbReference type="PROSITE" id="PS50068">
    <property type="entry name" value="LDLRA_2"/>
    <property type="match status" value="1"/>
</dbReference>
<dbReference type="Gene3D" id="2.60.40.1940">
    <property type="match status" value="1"/>
</dbReference>
<proteinExistence type="predicted"/>
<accession>A0ABP1Q4P9</accession>
<evidence type="ECO:0000256" key="2">
    <source>
        <dbReference type="PROSITE-ProRule" id="PRU00124"/>
    </source>
</evidence>
<dbReference type="Pfam" id="PF07703">
    <property type="entry name" value="A2M_BRD"/>
    <property type="match status" value="1"/>
</dbReference>
<dbReference type="InterPro" id="IPR011625">
    <property type="entry name" value="A2M_N_BRD"/>
</dbReference>
<dbReference type="EMBL" id="CAXLJM020000020">
    <property type="protein sequence ID" value="CAL8086760.1"/>
    <property type="molecule type" value="Genomic_DNA"/>
</dbReference>
<feature type="region of interest" description="Disordered" evidence="3">
    <location>
        <begin position="40"/>
        <end position="69"/>
    </location>
</feature>
<dbReference type="InterPro" id="IPR008930">
    <property type="entry name" value="Terpenoid_cyclase/PrenylTrfase"/>
</dbReference>
<name>A0ABP1Q4P9_9HEXA</name>
<protein>
    <recommendedName>
        <fullName evidence="10">CD109 antigen</fullName>
    </recommendedName>
</protein>
<dbReference type="InterPro" id="IPR050473">
    <property type="entry name" value="A2M/Complement_sys"/>
</dbReference>
<gene>
    <name evidence="8" type="ORF">ODALV1_LOCUS6532</name>
</gene>
<dbReference type="PANTHER" id="PTHR11412:SF146">
    <property type="entry name" value="CD109 ANTIGEN"/>
    <property type="match status" value="1"/>
</dbReference>
<keyword evidence="4" id="KW-0732">Signal</keyword>
<comment type="caution">
    <text evidence="8">The sequence shown here is derived from an EMBL/GenBank/DDBJ whole genome shotgun (WGS) entry which is preliminary data.</text>
</comment>
<dbReference type="Pfam" id="PF00207">
    <property type="entry name" value="A2M"/>
    <property type="match status" value="1"/>
</dbReference>
<evidence type="ECO:0008006" key="10">
    <source>
        <dbReference type="Google" id="ProtNLM"/>
    </source>
</evidence>
<dbReference type="Gene3D" id="6.20.50.160">
    <property type="match status" value="1"/>
</dbReference>
<dbReference type="Gene3D" id="2.60.40.1930">
    <property type="match status" value="3"/>
</dbReference>
<dbReference type="InterPro" id="IPR002890">
    <property type="entry name" value="MG2"/>
</dbReference>
<dbReference type="InterPro" id="IPR011626">
    <property type="entry name" value="Alpha-macroglobulin_TED"/>
</dbReference>
<evidence type="ECO:0000259" key="6">
    <source>
        <dbReference type="SMART" id="SM01360"/>
    </source>
</evidence>
<evidence type="ECO:0000256" key="3">
    <source>
        <dbReference type="SAM" id="MobiDB-lite"/>
    </source>
</evidence>
<feature type="chain" id="PRO_5046145364" description="CD109 antigen" evidence="4">
    <location>
        <begin position="33"/>
        <end position="1690"/>
    </location>
</feature>
<dbReference type="SMART" id="SM01360">
    <property type="entry name" value="A2M"/>
    <property type="match status" value="1"/>
</dbReference>
<dbReference type="Gene3D" id="2.60.40.690">
    <property type="entry name" value="Alpha-macroglobulin, receptor-binding domain"/>
    <property type="match status" value="1"/>
</dbReference>
<dbReference type="SUPFAM" id="SSF49410">
    <property type="entry name" value="Alpha-macroglobulin receptor domain"/>
    <property type="match status" value="1"/>
</dbReference>
<feature type="signal peptide" evidence="4">
    <location>
        <begin position="1"/>
        <end position="32"/>
    </location>
</feature>
<evidence type="ECO:0000256" key="1">
    <source>
        <dbReference type="ARBA" id="ARBA00023157"/>
    </source>
</evidence>
<dbReference type="InterPro" id="IPR002172">
    <property type="entry name" value="LDrepeatLR_classA_rpt"/>
</dbReference>
<evidence type="ECO:0000313" key="9">
    <source>
        <dbReference type="Proteomes" id="UP001642540"/>
    </source>
</evidence>
<evidence type="ECO:0000259" key="5">
    <source>
        <dbReference type="SMART" id="SM01359"/>
    </source>
</evidence>
<dbReference type="CDD" id="cd00112">
    <property type="entry name" value="LDLa"/>
    <property type="match status" value="1"/>
</dbReference>
<feature type="domain" description="Alpha-macroglobulin receptor-binding" evidence="7">
    <location>
        <begin position="1542"/>
        <end position="1633"/>
    </location>
</feature>
<feature type="disulfide bond" evidence="2">
    <location>
        <begin position="820"/>
        <end position="835"/>
    </location>
</feature>
<feature type="domain" description="Alpha-2-macroglobulin bait region" evidence="5">
    <location>
        <begin position="582"/>
        <end position="719"/>
    </location>
</feature>
<dbReference type="SMART" id="SM01361">
    <property type="entry name" value="A2M_recep"/>
    <property type="match status" value="1"/>
</dbReference>
<dbReference type="Proteomes" id="UP001642540">
    <property type="component" value="Unassembled WGS sequence"/>
</dbReference>
<keyword evidence="1 2" id="KW-1015">Disulfide bond</keyword>
<organism evidence="8 9">
    <name type="scientific">Orchesella dallaii</name>
    <dbReference type="NCBI Taxonomy" id="48710"/>
    <lineage>
        <taxon>Eukaryota</taxon>
        <taxon>Metazoa</taxon>
        <taxon>Ecdysozoa</taxon>
        <taxon>Arthropoda</taxon>
        <taxon>Hexapoda</taxon>
        <taxon>Collembola</taxon>
        <taxon>Entomobryomorpha</taxon>
        <taxon>Entomobryoidea</taxon>
        <taxon>Orchesellidae</taxon>
        <taxon>Orchesellinae</taxon>
        <taxon>Orchesella</taxon>
    </lineage>
</organism>
<dbReference type="Gene3D" id="2.60.40.10">
    <property type="entry name" value="Immunoglobulins"/>
    <property type="match status" value="2"/>
</dbReference>
<evidence type="ECO:0000313" key="8">
    <source>
        <dbReference type="EMBL" id="CAL8086760.1"/>
    </source>
</evidence>
<dbReference type="InterPro" id="IPR036595">
    <property type="entry name" value="A-macroglobulin_rcpt-bd_sf"/>
</dbReference>
<evidence type="ECO:0000259" key="7">
    <source>
        <dbReference type="SMART" id="SM01361"/>
    </source>
</evidence>
<dbReference type="Pfam" id="PF01835">
    <property type="entry name" value="MG2"/>
    <property type="match status" value="1"/>
</dbReference>
<dbReference type="Gene3D" id="1.50.10.20">
    <property type="match status" value="1"/>
</dbReference>
<reference evidence="8 9" key="1">
    <citation type="submission" date="2024-08" db="EMBL/GenBank/DDBJ databases">
        <authorList>
            <person name="Cucini C."/>
            <person name="Frati F."/>
        </authorList>
    </citation>
    <scope>NUCLEOTIDE SEQUENCE [LARGE SCALE GENOMIC DNA]</scope>
</reference>
<keyword evidence="9" id="KW-1185">Reference proteome</keyword>
<comment type="caution">
    <text evidence="2">Lacks conserved residue(s) required for the propagation of feature annotation.</text>
</comment>
<evidence type="ECO:0000256" key="4">
    <source>
        <dbReference type="SAM" id="SignalP"/>
    </source>
</evidence>
<dbReference type="PANTHER" id="PTHR11412">
    <property type="entry name" value="MACROGLOBULIN / COMPLEMENT"/>
    <property type="match status" value="1"/>
</dbReference>
<dbReference type="Pfam" id="PF07678">
    <property type="entry name" value="TED_complement"/>
    <property type="match status" value="1"/>
</dbReference>
<feature type="domain" description="Alpha-2-macroglobulin" evidence="6">
    <location>
        <begin position="864"/>
        <end position="955"/>
    </location>
</feature>
<dbReference type="InterPro" id="IPR001599">
    <property type="entry name" value="Macroglobln_a2"/>
</dbReference>